<dbReference type="FunFam" id="3.30.420.10:FF:000032">
    <property type="entry name" value="Retrovirus-related Pol polyprotein from transposon 297-like Protein"/>
    <property type="match status" value="1"/>
</dbReference>
<dbReference type="SUPFAM" id="SSF53098">
    <property type="entry name" value="Ribonuclease H-like"/>
    <property type="match status" value="1"/>
</dbReference>
<evidence type="ECO:0000256" key="2">
    <source>
        <dbReference type="ARBA" id="ARBA00022679"/>
    </source>
</evidence>
<dbReference type="FunFam" id="3.10.20.370:FF:000001">
    <property type="entry name" value="Retrovirus-related Pol polyprotein from transposon 17.6-like protein"/>
    <property type="match status" value="1"/>
</dbReference>
<keyword evidence="13" id="KW-1185">Reference proteome</keyword>
<dbReference type="Gene3D" id="1.10.340.70">
    <property type="match status" value="1"/>
</dbReference>
<dbReference type="CDD" id="cd01647">
    <property type="entry name" value="RT_LTR"/>
    <property type="match status" value="1"/>
</dbReference>
<keyword evidence="8" id="KW-0862">Zinc</keyword>
<dbReference type="OrthoDB" id="5988672at2759"/>
<keyword evidence="4" id="KW-0540">Nuclease</keyword>
<sequence length="1293" mass="149849">MSLPCDVQSSYGKAKEMLISRFSQAPEKSLLELDSMAKGPIEDFVAFGIRVKQLVDLSYPTFGVEQREVLYLQHFLKKIEPDMAQSVVCKSSVTTIDEAISICMKTSIAKSLYTARPCNAIQVETDDRFDKLSNEIKVLSEKLNTISMVNQPEANAIDYSGSRPQTRATIQCYFCKKIGHYKRHCRSYKNYMNRSDNDRSKCSYFTFTNDGENLPCIEALLNNVRIQGILDTGSSISLLSFHIYIKFFNNMSLFQDTQTIRTAGSTPLNVEGLIELKVNFKNKCTFLRFYVVRNLIRACIFGIDFMKKFGINLKFSDAEGSDQSQEKVAAIVQSSPILEKNFDDSEIPDFNNKSIKLPDVPNYLVPLVREYTNLFGILPGTTNKTFHKIDLLSDQVCKERPRQVPIHYRHFIEQKINELLENDIISESNSPFCAPAVYVPKKNGEIRICIDYRKLNKITQKNSYPIPFVNDVFNKLKNCRVFSTIDLKSGYWQIPIHPDDVEKTAFSFGAEYGLYQFKVMPFGLTGAPGTFQRLMNMIFKRLPFVFVYLDDIIVFSKTESEHLLHLRKVFESLSDAKLTINAEKSKFSLNEVSYLGFVFDKNGMKLDPSRIQTILEYPTPVNSQDVKKFLGLANYYRRFIKDFADIAHPLHKISEKEENFCFDENCQRAFEILKESLINPPVLTYPDPSKDFTVSTDASNKAIGAILEQEGRVISFASRVLNSCEEKYSTYELEFLAILFALKQFRQYLCGRRFKLYCDHEPLKWITNNKTRNARVERWLIQLQEYEFDIVYRKGVENTAADTLSRISCLTEQDPLFSNEQLREAQSNDEEIRMGLKLCKNNVDTNFKEQCTSSIFKRYKQISHQLVVVDGILYRKYPTSFDQPEKLYVIVPKIFRNKFLRFCHDSVSCGHLSYDKTLDRVKNIGYWPGIYRDTLEYCQKCQKCCEAATKTIFHPLVPMVCMSPWEAVAIDILELPQSGPYRYVLAIQDYFTKWLVVHPLINQTTENVVEKMLETFCFFGLPKKIHSDQGRNFESFAFQQMCKSFGIDKSRTTSYHPQGNGLVERANRSIVNILRKIAGECEWHQILKFVAYSYNTSKHASTKISPFEALYGRKPETHILEPASKIFDYWTALYGVNLTRARVHDIIEGELNENARKEKLYYDALKKVRNDEYKLGQRVYRRIPPVSKISPVWERGWIIDEDKGSVVRISNKSKRRSLTVNKNRIKPDLQELIETRQQAVNWHFPKPEFEDEIVPRYPRRVHKPPDRFGNPLIDLPNNEGRNVIDTYMNTHAY</sequence>
<evidence type="ECO:0000256" key="1">
    <source>
        <dbReference type="ARBA" id="ARBA00012493"/>
    </source>
</evidence>
<feature type="domain" description="CCHC-type" evidence="9">
    <location>
        <begin position="172"/>
        <end position="187"/>
    </location>
</feature>
<dbReference type="FunFam" id="1.10.340.70:FF:000001">
    <property type="entry name" value="Retrovirus-related Pol polyprotein from transposon gypsy-like Protein"/>
    <property type="match status" value="1"/>
</dbReference>
<dbReference type="EC" id="2.7.7.49" evidence="1"/>
<dbReference type="Gene3D" id="2.40.70.10">
    <property type="entry name" value="Acid Proteases"/>
    <property type="match status" value="1"/>
</dbReference>
<dbReference type="PROSITE" id="PS00141">
    <property type="entry name" value="ASP_PROTEASE"/>
    <property type="match status" value="1"/>
</dbReference>
<dbReference type="InterPro" id="IPR012337">
    <property type="entry name" value="RNaseH-like_sf"/>
</dbReference>
<evidence type="ECO:0000259" key="9">
    <source>
        <dbReference type="PROSITE" id="PS50158"/>
    </source>
</evidence>
<dbReference type="InterPro" id="IPR021109">
    <property type="entry name" value="Peptidase_aspartic_dom_sf"/>
</dbReference>
<dbReference type="PROSITE" id="PS50158">
    <property type="entry name" value="ZF_CCHC"/>
    <property type="match status" value="1"/>
</dbReference>
<keyword evidence="6" id="KW-0378">Hydrolase</keyword>
<dbReference type="InterPro" id="IPR043128">
    <property type="entry name" value="Rev_trsase/Diguanyl_cyclase"/>
</dbReference>
<keyword evidence="2" id="KW-0808">Transferase</keyword>
<dbReference type="InterPro" id="IPR036875">
    <property type="entry name" value="Znf_CCHC_sf"/>
</dbReference>
<reference evidence="12 13" key="1">
    <citation type="journal article" date="2014" name="Genome Biol. Evol.">
        <title>The genome of the myxosporean Thelohanellus kitauei shows adaptations to nutrient acquisition within its fish host.</title>
        <authorList>
            <person name="Yang Y."/>
            <person name="Xiong J."/>
            <person name="Zhou Z."/>
            <person name="Huo F."/>
            <person name="Miao W."/>
            <person name="Ran C."/>
            <person name="Liu Y."/>
            <person name="Zhang J."/>
            <person name="Feng J."/>
            <person name="Wang M."/>
            <person name="Wang M."/>
            <person name="Wang L."/>
            <person name="Yao B."/>
        </authorList>
    </citation>
    <scope>NUCLEOTIDE SEQUENCE [LARGE SCALE GENOMIC DNA]</scope>
    <source>
        <strain evidence="12">Wuqing</strain>
    </source>
</reference>
<dbReference type="FunFam" id="3.30.70.270:FF:000020">
    <property type="entry name" value="Transposon Tf2-6 polyprotein-like Protein"/>
    <property type="match status" value="1"/>
</dbReference>
<evidence type="ECO:0000259" key="11">
    <source>
        <dbReference type="PROSITE" id="PS50994"/>
    </source>
</evidence>
<evidence type="ECO:0000256" key="6">
    <source>
        <dbReference type="ARBA" id="ARBA00022801"/>
    </source>
</evidence>
<organism evidence="12 13">
    <name type="scientific">Thelohanellus kitauei</name>
    <name type="common">Myxosporean</name>
    <dbReference type="NCBI Taxonomy" id="669202"/>
    <lineage>
        <taxon>Eukaryota</taxon>
        <taxon>Metazoa</taxon>
        <taxon>Cnidaria</taxon>
        <taxon>Myxozoa</taxon>
        <taxon>Myxosporea</taxon>
        <taxon>Bivalvulida</taxon>
        <taxon>Platysporina</taxon>
        <taxon>Myxobolidae</taxon>
        <taxon>Thelohanellus</taxon>
    </lineage>
</organism>
<evidence type="ECO:0000256" key="8">
    <source>
        <dbReference type="PROSITE-ProRule" id="PRU00047"/>
    </source>
</evidence>
<dbReference type="InterPro" id="IPR041588">
    <property type="entry name" value="Integrase_H2C2"/>
</dbReference>
<dbReference type="Gene3D" id="3.30.70.270">
    <property type="match status" value="2"/>
</dbReference>
<dbReference type="InterPro" id="IPR050951">
    <property type="entry name" value="Retrovirus_Pol_polyprotein"/>
</dbReference>
<dbReference type="InterPro" id="IPR001969">
    <property type="entry name" value="Aspartic_peptidase_AS"/>
</dbReference>
<dbReference type="Pfam" id="PF00665">
    <property type="entry name" value="rve"/>
    <property type="match status" value="1"/>
</dbReference>
<comment type="caution">
    <text evidence="12">The sequence shown here is derived from an EMBL/GenBank/DDBJ whole genome shotgun (WGS) entry which is preliminary data.</text>
</comment>
<evidence type="ECO:0000256" key="4">
    <source>
        <dbReference type="ARBA" id="ARBA00022722"/>
    </source>
</evidence>
<accession>A0A0C2MFC2</accession>
<dbReference type="GO" id="GO:0015074">
    <property type="term" value="P:DNA integration"/>
    <property type="evidence" value="ECO:0007669"/>
    <property type="project" value="InterPro"/>
</dbReference>
<evidence type="ECO:0000259" key="10">
    <source>
        <dbReference type="PROSITE" id="PS50878"/>
    </source>
</evidence>
<protein>
    <recommendedName>
        <fullName evidence="1">RNA-directed DNA polymerase</fullName>
        <ecNumber evidence="1">2.7.7.49</ecNumber>
    </recommendedName>
</protein>
<gene>
    <name evidence="12" type="ORF">RF11_04124</name>
</gene>
<dbReference type="Gene3D" id="3.10.10.10">
    <property type="entry name" value="HIV Type 1 Reverse Transcriptase, subunit A, domain 1"/>
    <property type="match status" value="1"/>
</dbReference>
<dbReference type="InterPro" id="IPR036397">
    <property type="entry name" value="RNaseH_sf"/>
</dbReference>
<keyword evidence="5" id="KW-0255">Endonuclease</keyword>
<dbReference type="SUPFAM" id="SSF50630">
    <property type="entry name" value="Acid proteases"/>
    <property type="match status" value="1"/>
</dbReference>
<keyword evidence="7" id="KW-0695">RNA-directed DNA polymerase</keyword>
<dbReference type="InterPro" id="IPR001584">
    <property type="entry name" value="Integrase_cat-core"/>
</dbReference>
<dbReference type="GO" id="GO:0003964">
    <property type="term" value="F:RNA-directed DNA polymerase activity"/>
    <property type="evidence" value="ECO:0007669"/>
    <property type="project" value="UniProtKB-KW"/>
</dbReference>
<dbReference type="Proteomes" id="UP000031668">
    <property type="component" value="Unassembled WGS sequence"/>
</dbReference>
<dbReference type="Pfam" id="PF17917">
    <property type="entry name" value="RT_RNaseH"/>
    <property type="match status" value="1"/>
</dbReference>
<dbReference type="InterPro" id="IPR001878">
    <property type="entry name" value="Znf_CCHC"/>
</dbReference>
<evidence type="ECO:0000256" key="5">
    <source>
        <dbReference type="ARBA" id="ARBA00022759"/>
    </source>
</evidence>
<feature type="domain" description="Reverse transcriptase" evidence="10">
    <location>
        <begin position="420"/>
        <end position="599"/>
    </location>
</feature>
<dbReference type="InterPro" id="IPR000477">
    <property type="entry name" value="RT_dom"/>
</dbReference>
<dbReference type="InterPro" id="IPR043502">
    <property type="entry name" value="DNA/RNA_pol_sf"/>
</dbReference>
<dbReference type="EMBL" id="JWZT01003712">
    <property type="protein sequence ID" value="KII65851.1"/>
    <property type="molecule type" value="Genomic_DNA"/>
</dbReference>
<dbReference type="SUPFAM" id="SSF57756">
    <property type="entry name" value="Retrovirus zinc finger-like domains"/>
    <property type="match status" value="1"/>
</dbReference>
<dbReference type="PROSITE" id="PS50878">
    <property type="entry name" value="RT_POL"/>
    <property type="match status" value="1"/>
</dbReference>
<dbReference type="GO" id="GO:0004519">
    <property type="term" value="F:endonuclease activity"/>
    <property type="evidence" value="ECO:0007669"/>
    <property type="project" value="UniProtKB-KW"/>
</dbReference>
<feature type="domain" description="Integrase catalytic" evidence="11">
    <location>
        <begin position="960"/>
        <end position="1114"/>
    </location>
</feature>
<keyword evidence="3" id="KW-0548">Nucleotidyltransferase</keyword>
<name>A0A0C2MFC2_THEKT</name>
<evidence type="ECO:0000256" key="7">
    <source>
        <dbReference type="ARBA" id="ARBA00022918"/>
    </source>
</evidence>
<keyword evidence="8" id="KW-0863">Zinc-finger</keyword>
<dbReference type="CDD" id="cd09274">
    <property type="entry name" value="RNase_HI_RT_Ty3"/>
    <property type="match status" value="1"/>
</dbReference>
<dbReference type="Pfam" id="PF00078">
    <property type="entry name" value="RVT_1"/>
    <property type="match status" value="1"/>
</dbReference>
<evidence type="ECO:0000313" key="12">
    <source>
        <dbReference type="EMBL" id="KII65851.1"/>
    </source>
</evidence>
<dbReference type="InterPro" id="IPR041373">
    <property type="entry name" value="RT_RNaseH"/>
</dbReference>
<dbReference type="Pfam" id="PF17921">
    <property type="entry name" value="Integrase_H2C2"/>
    <property type="match status" value="1"/>
</dbReference>
<dbReference type="PROSITE" id="PS50994">
    <property type="entry name" value="INTEGRASE"/>
    <property type="match status" value="1"/>
</dbReference>
<keyword evidence="8" id="KW-0479">Metal-binding</keyword>
<evidence type="ECO:0000313" key="13">
    <source>
        <dbReference type="Proteomes" id="UP000031668"/>
    </source>
</evidence>
<evidence type="ECO:0000256" key="3">
    <source>
        <dbReference type="ARBA" id="ARBA00022695"/>
    </source>
</evidence>
<dbReference type="GO" id="GO:0003676">
    <property type="term" value="F:nucleic acid binding"/>
    <property type="evidence" value="ECO:0007669"/>
    <property type="project" value="InterPro"/>
</dbReference>
<proteinExistence type="predicted"/>
<dbReference type="GO" id="GO:0004190">
    <property type="term" value="F:aspartic-type endopeptidase activity"/>
    <property type="evidence" value="ECO:0007669"/>
    <property type="project" value="InterPro"/>
</dbReference>
<dbReference type="PANTHER" id="PTHR37984:SF5">
    <property type="entry name" value="PROTEIN NYNRIN-LIKE"/>
    <property type="match status" value="1"/>
</dbReference>
<dbReference type="Gene3D" id="3.30.420.10">
    <property type="entry name" value="Ribonuclease H-like superfamily/Ribonuclease H"/>
    <property type="match status" value="1"/>
</dbReference>
<dbReference type="GO" id="GO:0008270">
    <property type="term" value="F:zinc ion binding"/>
    <property type="evidence" value="ECO:0007669"/>
    <property type="project" value="UniProtKB-KW"/>
</dbReference>
<dbReference type="PANTHER" id="PTHR37984">
    <property type="entry name" value="PROTEIN CBG26694"/>
    <property type="match status" value="1"/>
</dbReference>
<dbReference type="GO" id="GO:0006508">
    <property type="term" value="P:proteolysis"/>
    <property type="evidence" value="ECO:0007669"/>
    <property type="project" value="InterPro"/>
</dbReference>
<dbReference type="SUPFAM" id="SSF56672">
    <property type="entry name" value="DNA/RNA polymerases"/>
    <property type="match status" value="1"/>
</dbReference>
<dbReference type="OMA" id="HERWEDF"/>